<feature type="signal peptide" evidence="6">
    <location>
        <begin position="1"/>
        <end position="20"/>
    </location>
</feature>
<keyword evidence="2 5" id="KW-0064">Aspartyl protease</keyword>
<keyword evidence="4" id="KW-1015">Disulfide bond</keyword>
<evidence type="ECO:0000256" key="5">
    <source>
        <dbReference type="RuleBase" id="RU000454"/>
    </source>
</evidence>
<dbReference type="EMBL" id="JELW01000011">
    <property type="protein sequence ID" value="EXV00751.1"/>
    <property type="molecule type" value="Genomic_DNA"/>
</dbReference>
<comment type="similarity">
    <text evidence="1 5">Belongs to the peptidase A1 family.</text>
</comment>
<dbReference type="Proteomes" id="UP000030151">
    <property type="component" value="Unassembled WGS sequence"/>
</dbReference>
<keyword evidence="6" id="KW-0732">Signal</keyword>
<gene>
    <name evidence="8" type="ORF">X797_006159</name>
</gene>
<dbReference type="InterPro" id="IPR021109">
    <property type="entry name" value="Peptidase_aspartic_dom_sf"/>
</dbReference>
<evidence type="ECO:0000256" key="6">
    <source>
        <dbReference type="SAM" id="SignalP"/>
    </source>
</evidence>
<evidence type="ECO:0000256" key="4">
    <source>
        <dbReference type="PIRSR" id="PIRSR601461-2"/>
    </source>
</evidence>
<dbReference type="AlphaFoldDB" id="A0A0A1UUP8"/>
<dbReference type="PROSITE" id="PS00141">
    <property type="entry name" value="ASP_PROTEASE"/>
    <property type="match status" value="1"/>
</dbReference>
<dbReference type="InterPro" id="IPR033121">
    <property type="entry name" value="PEPTIDASE_A1"/>
</dbReference>
<dbReference type="Pfam" id="PF00026">
    <property type="entry name" value="Asp"/>
    <property type="match status" value="1"/>
</dbReference>
<dbReference type="PROSITE" id="PS51767">
    <property type="entry name" value="PEPTIDASE_A1"/>
    <property type="match status" value="1"/>
</dbReference>
<dbReference type="GO" id="GO:0004190">
    <property type="term" value="F:aspartic-type endopeptidase activity"/>
    <property type="evidence" value="ECO:0007669"/>
    <property type="project" value="UniProtKB-KW"/>
</dbReference>
<evidence type="ECO:0000256" key="3">
    <source>
        <dbReference type="PIRSR" id="PIRSR601461-1"/>
    </source>
</evidence>
<dbReference type="SUPFAM" id="SSF50630">
    <property type="entry name" value="Acid proteases"/>
    <property type="match status" value="1"/>
</dbReference>
<dbReference type="OrthoDB" id="4940641at2759"/>
<feature type="disulfide bond" evidence="4">
    <location>
        <begin position="312"/>
        <end position="348"/>
    </location>
</feature>
<dbReference type="GO" id="GO:0006508">
    <property type="term" value="P:proteolysis"/>
    <property type="evidence" value="ECO:0007669"/>
    <property type="project" value="UniProtKB-KW"/>
</dbReference>
<sequence>MHFHRASLPLLGALSLSARAAPQSEDLTAQRPGIIQLSLKPPSARDGRQADIDLTYASNYKYDIEFSLGTPGQKIVGSFDTGSAHIWVREKAEASVNTTVARARSYFDKNSSSTLVRTGGSATSGYNTAGNSSYQIDLYRDNMSLGGIDIKNASFGIINNAPRALDSFNSIFGFGMTDELGSEEKEHFVPTMTLLADQGLIDRRVFSLEIGDSSGVLLGGVNRKKFWGRLGKQKMTVHPFHGKSYVISFTEVSATAEDGSKSSLSRSDEGIPALLDTGATLNNFPPSVFQPILKRFPGAKPMDNRPLYSVDCSLRDVNASIDLAFGKTTIKMPYRNFVFPTNKKGDLCVLGMMESQEHTVLGQVFMRGAYIVMDQDNSEVYLANAVTCGSELVAIDKDVSAISSLTGQCRPPVVEQNLLPWKKPGIDPENCVNAISEDVCGTAEYCRIFPGAFGSDFETEDDCLAAHEVPLDD</sequence>
<dbReference type="PANTHER" id="PTHR47966:SF65">
    <property type="entry name" value="ASPARTIC-TYPE ENDOPEPTIDASE"/>
    <property type="match status" value="1"/>
</dbReference>
<feature type="chain" id="PRO_5001980866" evidence="6">
    <location>
        <begin position="21"/>
        <end position="473"/>
    </location>
</feature>
<dbReference type="eggNOG" id="KOG1339">
    <property type="taxonomic scope" value="Eukaryota"/>
</dbReference>
<feature type="active site" evidence="3">
    <location>
        <position position="276"/>
    </location>
</feature>
<accession>A0A0A1UUP8</accession>
<evidence type="ECO:0000259" key="7">
    <source>
        <dbReference type="PROSITE" id="PS51767"/>
    </source>
</evidence>
<keyword evidence="5" id="KW-0378">Hydrolase</keyword>
<feature type="domain" description="Peptidase A1" evidence="7">
    <location>
        <begin position="62"/>
        <end position="383"/>
    </location>
</feature>
<evidence type="ECO:0000313" key="9">
    <source>
        <dbReference type="Proteomes" id="UP000030151"/>
    </source>
</evidence>
<name>A0A0A1UUP8_9HYPO</name>
<dbReference type="InterPro" id="IPR001461">
    <property type="entry name" value="Aspartic_peptidase_A1"/>
</dbReference>
<dbReference type="InterPro" id="IPR001969">
    <property type="entry name" value="Aspartic_peptidase_AS"/>
</dbReference>
<reference evidence="8 9" key="1">
    <citation type="submission" date="2014-02" db="EMBL/GenBank/DDBJ databases">
        <title>The genome sequence of the entomopathogenic fungus Metarhizium robertsii ARSEF 2575.</title>
        <authorList>
            <person name="Giuliano Garisto Donzelli B."/>
            <person name="Roe B.A."/>
            <person name="Macmil S.L."/>
            <person name="Krasnoff S.B."/>
            <person name="Gibson D.M."/>
        </authorList>
    </citation>
    <scope>NUCLEOTIDE SEQUENCE [LARGE SCALE GENOMIC DNA]</scope>
    <source>
        <strain evidence="8 9">ARSEF 2575</strain>
    </source>
</reference>
<comment type="caution">
    <text evidence="8">The sequence shown here is derived from an EMBL/GenBank/DDBJ whole genome shotgun (WGS) entry which is preliminary data.</text>
</comment>
<dbReference type="PRINTS" id="PR00792">
    <property type="entry name" value="PEPSIN"/>
</dbReference>
<feature type="active site" evidence="3">
    <location>
        <position position="80"/>
    </location>
</feature>
<evidence type="ECO:0000256" key="2">
    <source>
        <dbReference type="ARBA" id="ARBA00022750"/>
    </source>
</evidence>
<dbReference type="Gene3D" id="2.40.70.10">
    <property type="entry name" value="Acid Proteases"/>
    <property type="match status" value="2"/>
</dbReference>
<evidence type="ECO:0000313" key="8">
    <source>
        <dbReference type="EMBL" id="EXV00751.1"/>
    </source>
</evidence>
<protein>
    <submittedName>
        <fullName evidence="8">Peptidase A1family protein</fullName>
    </submittedName>
</protein>
<evidence type="ECO:0000256" key="1">
    <source>
        <dbReference type="ARBA" id="ARBA00007447"/>
    </source>
</evidence>
<organism evidence="8 9">
    <name type="scientific">Metarhizium robertsii</name>
    <dbReference type="NCBI Taxonomy" id="568076"/>
    <lineage>
        <taxon>Eukaryota</taxon>
        <taxon>Fungi</taxon>
        <taxon>Dikarya</taxon>
        <taxon>Ascomycota</taxon>
        <taxon>Pezizomycotina</taxon>
        <taxon>Sordariomycetes</taxon>
        <taxon>Hypocreomycetidae</taxon>
        <taxon>Hypocreales</taxon>
        <taxon>Clavicipitaceae</taxon>
        <taxon>Metarhizium</taxon>
    </lineage>
</organism>
<dbReference type="PANTHER" id="PTHR47966">
    <property type="entry name" value="BETA-SITE APP-CLEAVING ENZYME, ISOFORM A-RELATED"/>
    <property type="match status" value="1"/>
</dbReference>
<proteinExistence type="inferred from homology"/>
<dbReference type="HOGENOM" id="CLU_047284_0_0_1"/>
<keyword evidence="5" id="KW-0645">Protease</keyword>